<reference evidence="1" key="1">
    <citation type="submission" date="2024-12" db="EMBL/GenBank/DDBJ databases">
        <title>Comparative genomics and development of molecular markers within Purpureocillium lilacinum and among Purpureocillium species.</title>
        <authorList>
            <person name="Yeh Z.-Y."/>
            <person name="Ni N.-T."/>
            <person name="Lo P.-H."/>
            <person name="Mushyakhwo K."/>
            <person name="Lin C.-F."/>
            <person name="Nai Y.-S."/>
        </authorList>
    </citation>
    <scope>NUCLEOTIDE SEQUENCE</scope>
    <source>
        <strain evidence="1">NCHU-NPUST-175</strain>
    </source>
</reference>
<accession>A0ACC4E6Q4</accession>
<protein>
    <submittedName>
        <fullName evidence="1">Uncharacterized protein</fullName>
    </submittedName>
</protein>
<organism evidence="1 2">
    <name type="scientific">Purpureocillium lilacinum</name>
    <name type="common">Paecilomyces lilacinus</name>
    <dbReference type="NCBI Taxonomy" id="33203"/>
    <lineage>
        <taxon>Eukaryota</taxon>
        <taxon>Fungi</taxon>
        <taxon>Dikarya</taxon>
        <taxon>Ascomycota</taxon>
        <taxon>Pezizomycotina</taxon>
        <taxon>Sordariomycetes</taxon>
        <taxon>Hypocreomycetidae</taxon>
        <taxon>Hypocreales</taxon>
        <taxon>Ophiocordycipitaceae</taxon>
        <taxon>Purpureocillium</taxon>
    </lineage>
</organism>
<gene>
    <name evidence="1" type="ORF">ACCO45_001135</name>
</gene>
<proteinExistence type="predicted"/>
<keyword evidence="2" id="KW-1185">Reference proteome</keyword>
<sequence>MNGDSYSSRDGRRGRDYPPRGDRDDRRDRPLEATAIESEKTATLGVTAEETANGTAIVAPLAATHDAMTTKDPRDETEIHLTTAGEAGDVNPDGMMVDSVDKSLGAA</sequence>
<dbReference type="Proteomes" id="UP001638806">
    <property type="component" value="Unassembled WGS sequence"/>
</dbReference>
<dbReference type="EMBL" id="JBGNUJ010000002">
    <property type="protein sequence ID" value="KAL3964131.1"/>
    <property type="molecule type" value="Genomic_DNA"/>
</dbReference>
<evidence type="ECO:0000313" key="1">
    <source>
        <dbReference type="EMBL" id="KAL3964131.1"/>
    </source>
</evidence>
<evidence type="ECO:0000313" key="2">
    <source>
        <dbReference type="Proteomes" id="UP001638806"/>
    </source>
</evidence>
<comment type="caution">
    <text evidence="1">The sequence shown here is derived from an EMBL/GenBank/DDBJ whole genome shotgun (WGS) entry which is preliminary data.</text>
</comment>
<name>A0ACC4E6Q4_PURLI</name>